<comment type="caution">
    <text evidence="1">The sequence shown here is derived from an EMBL/GenBank/DDBJ whole genome shotgun (WGS) entry which is preliminary data.</text>
</comment>
<accession>A0A9N9IPD8</accession>
<protein>
    <submittedName>
        <fullName evidence="1">7580_t:CDS:1</fullName>
    </submittedName>
</protein>
<dbReference type="Proteomes" id="UP000789508">
    <property type="component" value="Unassembled WGS sequence"/>
</dbReference>
<gene>
    <name evidence="1" type="ORF">ALEPTO_LOCUS13125</name>
</gene>
<evidence type="ECO:0000313" key="2">
    <source>
        <dbReference type="Proteomes" id="UP000789508"/>
    </source>
</evidence>
<feature type="non-terminal residue" evidence="1">
    <location>
        <position position="1"/>
    </location>
</feature>
<dbReference type="AlphaFoldDB" id="A0A9N9IPD8"/>
<keyword evidence="2" id="KW-1185">Reference proteome</keyword>
<proteinExistence type="predicted"/>
<evidence type="ECO:0000313" key="1">
    <source>
        <dbReference type="EMBL" id="CAG8745836.1"/>
    </source>
</evidence>
<organism evidence="1 2">
    <name type="scientific">Ambispora leptoticha</name>
    <dbReference type="NCBI Taxonomy" id="144679"/>
    <lineage>
        <taxon>Eukaryota</taxon>
        <taxon>Fungi</taxon>
        <taxon>Fungi incertae sedis</taxon>
        <taxon>Mucoromycota</taxon>
        <taxon>Glomeromycotina</taxon>
        <taxon>Glomeromycetes</taxon>
        <taxon>Archaeosporales</taxon>
        <taxon>Ambisporaceae</taxon>
        <taxon>Ambispora</taxon>
    </lineage>
</organism>
<sequence length="130" mass="14748">ISATSTTTVAIFRASSVLAQSIAALNKEERKRVPSSKELRSMVRQPNISSPDMRNFRLLRRGSPSLIFSQASNDEFILKSLIVSELTAGSEPILTQQIAQYLKNKALHRFRLCMPDEKDIRRVEVYRDNP</sequence>
<reference evidence="1" key="1">
    <citation type="submission" date="2021-06" db="EMBL/GenBank/DDBJ databases">
        <authorList>
            <person name="Kallberg Y."/>
            <person name="Tangrot J."/>
            <person name="Rosling A."/>
        </authorList>
    </citation>
    <scope>NUCLEOTIDE SEQUENCE</scope>
    <source>
        <strain evidence="1">FL130A</strain>
    </source>
</reference>
<name>A0A9N9IPD8_9GLOM</name>
<feature type="non-terminal residue" evidence="1">
    <location>
        <position position="130"/>
    </location>
</feature>
<dbReference type="EMBL" id="CAJVPS010037750">
    <property type="protein sequence ID" value="CAG8745836.1"/>
    <property type="molecule type" value="Genomic_DNA"/>
</dbReference>